<dbReference type="PANTHER" id="PTHR42776">
    <property type="entry name" value="SERINE PEPTIDASE S9 FAMILY MEMBER"/>
    <property type="match status" value="1"/>
</dbReference>
<dbReference type="Gene3D" id="3.40.50.1820">
    <property type="entry name" value="alpha/beta hydrolase"/>
    <property type="match status" value="1"/>
</dbReference>
<sequence>MNSEKPMTAANTTSATAANTAATPVADAALIPREALFGNPVKSGGEISPDGKWLSWMAPWQDTLNIFVAPVDDPAAARRITSITDRPPAGYIWAPDGKSILYVQDKGGDENFLLYGVDLASGKETKLTPFDKTRVQLLGASTVIKDKVLVGLNNRNPQFHDVYLLDLNTGKLTEVLQNDGYAGFMADNNLKLRMATRPNAEGGTDFFSISDGKIADTPVESTTLDDALTTSPAGFTTDGKTLYWIDSRGRDTAALYAQDVATGKRTLIAENPKADIGGTLRDSKTGVVEAYSVNYLTREWTALDPEMKASFDFLRSKLKGDFGVQSSTDDDAVWVVWNDPVTSPSRTYIYDRKAGTLTDFYTTRPELEGAPLQPMHPLAIKARDGLTLVSYLTLPPGSDPDGNGIPDKPVPMVMLVHGGPWARDTYGYNTTHQWLANRGYAVMSVNYRGSTGFGKNFINAGNLKWRTAMQDDLEDAKEWAIKQGITSQGGVAIMGGSYGGYATLANLAFYPERFACGVDIVGPSNLETLLKTIPPYWKPIIQQFHDRMGNPTTPEGLAAIKADSPLYSADKIKKPLLIGQGANDPRVNKAESDQIVAAMEKAQIPVTYVLFPDEGHGFRKPDNNIAFNAVAENFLAPCLGGRAQPIGDAVKDSTAEIIAGSQFVKGLGSTEGS</sequence>
<dbReference type="SUPFAM" id="SSF53474">
    <property type="entry name" value="alpha/beta-Hydrolases"/>
    <property type="match status" value="1"/>
</dbReference>
<organism evidence="3 4">
    <name type="scientific">Qipengyuania algicida</name>
    <dbReference type="NCBI Taxonomy" id="1836209"/>
    <lineage>
        <taxon>Bacteria</taxon>
        <taxon>Pseudomonadati</taxon>
        <taxon>Pseudomonadota</taxon>
        <taxon>Alphaproteobacteria</taxon>
        <taxon>Sphingomonadales</taxon>
        <taxon>Erythrobacteraceae</taxon>
        <taxon>Qipengyuania</taxon>
    </lineage>
</organism>
<proteinExistence type="predicted"/>
<evidence type="ECO:0000259" key="2">
    <source>
        <dbReference type="Pfam" id="PF00326"/>
    </source>
</evidence>
<reference evidence="3 4" key="1">
    <citation type="submission" date="2019-12" db="EMBL/GenBank/DDBJ databases">
        <title>Genomic-based taxomic classification of the family Erythrobacteraceae.</title>
        <authorList>
            <person name="Xu L."/>
        </authorList>
    </citation>
    <scope>NUCLEOTIDE SEQUENCE [LARGE SCALE GENOMIC DNA]</scope>
    <source>
        <strain evidence="3 4">KEMB 9005-328</strain>
    </source>
</reference>
<dbReference type="OrthoDB" id="1094230at2"/>
<keyword evidence="1" id="KW-0378">Hydrolase</keyword>
<dbReference type="AlphaFoldDB" id="A0A845ACW6"/>
<dbReference type="SUPFAM" id="SSF82171">
    <property type="entry name" value="DPP6 N-terminal domain-like"/>
    <property type="match status" value="1"/>
</dbReference>
<gene>
    <name evidence="3" type="ORF">GRI58_01595</name>
</gene>
<dbReference type="Gene3D" id="2.120.10.30">
    <property type="entry name" value="TolB, C-terminal domain"/>
    <property type="match status" value="1"/>
</dbReference>
<dbReference type="InterPro" id="IPR001375">
    <property type="entry name" value="Peptidase_S9_cat"/>
</dbReference>
<dbReference type="InterPro" id="IPR029058">
    <property type="entry name" value="AB_hydrolase_fold"/>
</dbReference>
<evidence type="ECO:0000313" key="3">
    <source>
        <dbReference type="EMBL" id="MXP27514.1"/>
    </source>
</evidence>
<keyword evidence="4" id="KW-1185">Reference proteome</keyword>
<dbReference type="GO" id="GO:0004252">
    <property type="term" value="F:serine-type endopeptidase activity"/>
    <property type="evidence" value="ECO:0007669"/>
    <property type="project" value="TreeGrafter"/>
</dbReference>
<name>A0A845ACW6_9SPHN</name>
<dbReference type="GO" id="GO:0006508">
    <property type="term" value="P:proteolysis"/>
    <property type="evidence" value="ECO:0007669"/>
    <property type="project" value="InterPro"/>
</dbReference>
<feature type="domain" description="Peptidase S9 prolyl oligopeptidase catalytic" evidence="2">
    <location>
        <begin position="429"/>
        <end position="641"/>
    </location>
</feature>
<evidence type="ECO:0000256" key="1">
    <source>
        <dbReference type="ARBA" id="ARBA00022801"/>
    </source>
</evidence>
<protein>
    <submittedName>
        <fullName evidence="3">Prolyl oligopeptidase family serine peptidase</fullName>
    </submittedName>
</protein>
<dbReference type="Proteomes" id="UP000439780">
    <property type="component" value="Unassembled WGS sequence"/>
</dbReference>
<comment type="caution">
    <text evidence="3">The sequence shown here is derived from an EMBL/GenBank/DDBJ whole genome shotgun (WGS) entry which is preliminary data.</text>
</comment>
<evidence type="ECO:0000313" key="4">
    <source>
        <dbReference type="Proteomes" id="UP000439780"/>
    </source>
</evidence>
<dbReference type="PANTHER" id="PTHR42776:SF27">
    <property type="entry name" value="DIPEPTIDYL PEPTIDASE FAMILY MEMBER 6"/>
    <property type="match status" value="1"/>
</dbReference>
<dbReference type="Pfam" id="PF00326">
    <property type="entry name" value="Peptidase_S9"/>
    <property type="match status" value="1"/>
</dbReference>
<dbReference type="EMBL" id="WTYA01000001">
    <property type="protein sequence ID" value="MXP27514.1"/>
    <property type="molecule type" value="Genomic_DNA"/>
</dbReference>
<dbReference type="InterPro" id="IPR011042">
    <property type="entry name" value="6-blade_b-propeller_TolB-like"/>
</dbReference>
<accession>A0A845ACW6</accession>